<comment type="caution">
    <text evidence="2">The sequence shown here is derived from an EMBL/GenBank/DDBJ whole genome shotgun (WGS) entry which is preliminary data.</text>
</comment>
<dbReference type="Proteomes" id="UP001153076">
    <property type="component" value="Unassembled WGS sequence"/>
</dbReference>
<dbReference type="OrthoDB" id="1738076at2759"/>
<organism evidence="2 3">
    <name type="scientific">Carnegiea gigantea</name>
    <dbReference type="NCBI Taxonomy" id="171969"/>
    <lineage>
        <taxon>Eukaryota</taxon>
        <taxon>Viridiplantae</taxon>
        <taxon>Streptophyta</taxon>
        <taxon>Embryophyta</taxon>
        <taxon>Tracheophyta</taxon>
        <taxon>Spermatophyta</taxon>
        <taxon>Magnoliopsida</taxon>
        <taxon>eudicotyledons</taxon>
        <taxon>Gunneridae</taxon>
        <taxon>Pentapetalae</taxon>
        <taxon>Caryophyllales</taxon>
        <taxon>Cactineae</taxon>
        <taxon>Cactaceae</taxon>
        <taxon>Cactoideae</taxon>
        <taxon>Echinocereeae</taxon>
        <taxon>Carnegiea</taxon>
    </lineage>
</organism>
<accession>A0A9Q1QBK7</accession>
<feature type="region of interest" description="Disordered" evidence="1">
    <location>
        <begin position="133"/>
        <end position="157"/>
    </location>
</feature>
<evidence type="ECO:0000256" key="1">
    <source>
        <dbReference type="SAM" id="MobiDB-lite"/>
    </source>
</evidence>
<name>A0A9Q1QBK7_9CARY</name>
<proteinExistence type="predicted"/>
<protein>
    <submittedName>
        <fullName evidence="2">Uncharacterized protein</fullName>
    </submittedName>
</protein>
<dbReference type="AlphaFoldDB" id="A0A9Q1QBK7"/>
<dbReference type="EMBL" id="JAKOGI010000395">
    <property type="protein sequence ID" value="KAJ8435674.1"/>
    <property type="molecule type" value="Genomic_DNA"/>
</dbReference>
<evidence type="ECO:0000313" key="2">
    <source>
        <dbReference type="EMBL" id="KAJ8435674.1"/>
    </source>
</evidence>
<keyword evidence="3" id="KW-1185">Reference proteome</keyword>
<reference evidence="2" key="1">
    <citation type="submission" date="2022-04" db="EMBL/GenBank/DDBJ databases">
        <title>Carnegiea gigantea Genome sequencing and assembly v2.</title>
        <authorList>
            <person name="Copetti D."/>
            <person name="Sanderson M.J."/>
            <person name="Burquez A."/>
            <person name="Wojciechowski M.F."/>
        </authorList>
    </citation>
    <scope>NUCLEOTIDE SEQUENCE</scope>
    <source>
        <strain evidence="2">SGP5-SGP5p</strain>
        <tissue evidence="2">Aerial part</tissue>
    </source>
</reference>
<evidence type="ECO:0000313" key="3">
    <source>
        <dbReference type="Proteomes" id="UP001153076"/>
    </source>
</evidence>
<sequence length="288" mass="31389">MSLDDIDMIPNLEGAEVKHVGENIFESRVSINMNLSLISIPDDFKDDKENIAVDVVKRKMGALEVVFSEATILAETFACHKLMGPGSSARVRGVRFGVTSNQVNGKRNCQSGTEPSDSSIVSLLLTDVQSLRQEGDDVEENQRSNTPSAGKPKRDTLTTMPILAKNNEAYIKGASQIDNTTVLRDKGGAAHTSTLSHALNQPNSLQGVNKSCTTQICKKHISVTNGMENSTIGMPRSYSLVNQLKYIQGVSKGDRLASMPSPLSRELMCSRVINPYATTQVHVFFFLI</sequence>
<gene>
    <name evidence="2" type="ORF">Cgig2_014255</name>
</gene>